<evidence type="ECO:0000256" key="1">
    <source>
        <dbReference type="ARBA" id="ARBA00004418"/>
    </source>
</evidence>
<dbReference type="InterPro" id="IPR008972">
    <property type="entry name" value="Cupredoxin"/>
</dbReference>
<name>A0A5E4TWV8_9BURK</name>
<dbReference type="EMBL" id="CABPSL010000004">
    <property type="protein sequence ID" value="VVD92031.1"/>
    <property type="molecule type" value="Genomic_DNA"/>
</dbReference>
<accession>A0A5E4TWV8</accession>
<evidence type="ECO:0000313" key="4">
    <source>
        <dbReference type="Proteomes" id="UP000384354"/>
    </source>
</evidence>
<reference evidence="3 4" key="1">
    <citation type="submission" date="2019-08" db="EMBL/GenBank/DDBJ databases">
        <authorList>
            <person name="Peeters C."/>
        </authorList>
    </citation>
    <scope>NUCLEOTIDE SEQUENCE [LARGE SCALE GENOMIC DNA]</scope>
    <source>
        <strain evidence="3 4">LMG 31106</strain>
    </source>
</reference>
<protein>
    <submittedName>
        <fullName evidence="3">Putative Amicyanin</fullName>
    </submittedName>
</protein>
<evidence type="ECO:0000313" key="3">
    <source>
        <dbReference type="EMBL" id="VVD92031.1"/>
    </source>
</evidence>
<proteinExistence type="predicted"/>
<dbReference type="GO" id="GO:0042597">
    <property type="term" value="C:periplasmic space"/>
    <property type="evidence" value="ECO:0007669"/>
    <property type="project" value="UniProtKB-SubCell"/>
</dbReference>
<feature type="compositionally biased region" description="Basic residues" evidence="2">
    <location>
        <begin position="20"/>
        <end position="31"/>
    </location>
</feature>
<sequence>MGGPGWPLDGSTRRSEGARHNRLPRATRRGACRVAGPSQATLIISRAFALGALDTNGTFSFMFDKPVTYPYYCAIHPHMTGVILVKSSRNHRGERQM</sequence>
<gene>
    <name evidence="3" type="ORF">PCE31106_01667</name>
</gene>
<feature type="region of interest" description="Disordered" evidence="2">
    <location>
        <begin position="1"/>
        <end position="31"/>
    </location>
</feature>
<evidence type="ECO:0000256" key="2">
    <source>
        <dbReference type="SAM" id="MobiDB-lite"/>
    </source>
</evidence>
<comment type="subcellular location">
    <subcellularLocation>
        <location evidence="1">Periplasm</location>
    </subcellularLocation>
</comment>
<organism evidence="3 4">
    <name type="scientific">Pandoraea cepalis</name>
    <dbReference type="NCBI Taxonomy" id="2508294"/>
    <lineage>
        <taxon>Bacteria</taxon>
        <taxon>Pseudomonadati</taxon>
        <taxon>Pseudomonadota</taxon>
        <taxon>Betaproteobacteria</taxon>
        <taxon>Burkholderiales</taxon>
        <taxon>Burkholderiaceae</taxon>
        <taxon>Pandoraea</taxon>
    </lineage>
</organism>
<dbReference type="Gene3D" id="2.60.40.420">
    <property type="entry name" value="Cupredoxins - blue copper proteins"/>
    <property type="match status" value="1"/>
</dbReference>
<dbReference type="Proteomes" id="UP000384354">
    <property type="component" value="Unassembled WGS sequence"/>
</dbReference>
<dbReference type="AlphaFoldDB" id="A0A5E4TWV8"/>
<dbReference type="SUPFAM" id="SSF49503">
    <property type="entry name" value="Cupredoxins"/>
    <property type="match status" value="1"/>
</dbReference>